<comment type="similarity">
    <text evidence="1">Belongs to the HIBADH-related family.</text>
</comment>
<gene>
    <name evidence="7" type="primary">garR</name>
    <name evidence="7" type="ORF">Atai01_36740</name>
</gene>
<evidence type="ECO:0000313" key="7">
    <source>
        <dbReference type="EMBL" id="GLY67055.1"/>
    </source>
</evidence>
<feature type="domain" description="6-phosphogluconate dehydrogenase NADP-binding" evidence="5">
    <location>
        <begin position="3"/>
        <end position="162"/>
    </location>
</feature>
<dbReference type="InterPro" id="IPR013328">
    <property type="entry name" value="6PGD_dom2"/>
</dbReference>
<dbReference type="Pfam" id="PF03446">
    <property type="entry name" value="NAD_binding_2"/>
    <property type="match status" value="1"/>
</dbReference>
<dbReference type="GO" id="GO:0046487">
    <property type="term" value="P:glyoxylate metabolic process"/>
    <property type="evidence" value="ECO:0007669"/>
    <property type="project" value="InterPro"/>
</dbReference>
<dbReference type="PANTHER" id="PTHR43060">
    <property type="entry name" value="3-HYDROXYISOBUTYRATE DEHYDROGENASE-LIKE 1, MITOCHONDRIAL-RELATED"/>
    <property type="match status" value="1"/>
</dbReference>
<dbReference type="Pfam" id="PF14833">
    <property type="entry name" value="NAD_binding_11"/>
    <property type="match status" value="1"/>
</dbReference>
<proteinExistence type="inferred from homology"/>
<dbReference type="InterPro" id="IPR008927">
    <property type="entry name" value="6-PGluconate_DH-like_C_sf"/>
</dbReference>
<evidence type="ECO:0000256" key="3">
    <source>
        <dbReference type="ARBA" id="ARBA00023027"/>
    </source>
</evidence>
<dbReference type="InterPro" id="IPR015815">
    <property type="entry name" value="HIBADH-related"/>
</dbReference>
<dbReference type="GO" id="GO:0051287">
    <property type="term" value="F:NAD binding"/>
    <property type="evidence" value="ECO:0007669"/>
    <property type="project" value="InterPro"/>
</dbReference>
<evidence type="ECO:0000256" key="2">
    <source>
        <dbReference type="ARBA" id="ARBA00023002"/>
    </source>
</evidence>
<evidence type="ECO:0000256" key="4">
    <source>
        <dbReference type="PIRSR" id="PIRSR000103-1"/>
    </source>
</evidence>
<keyword evidence="2" id="KW-0560">Oxidoreductase</keyword>
<evidence type="ECO:0000256" key="1">
    <source>
        <dbReference type="ARBA" id="ARBA00009080"/>
    </source>
</evidence>
<organism evidence="7 8">
    <name type="scientific">Amycolatopsis taiwanensis</name>
    <dbReference type="NCBI Taxonomy" id="342230"/>
    <lineage>
        <taxon>Bacteria</taxon>
        <taxon>Bacillati</taxon>
        <taxon>Actinomycetota</taxon>
        <taxon>Actinomycetes</taxon>
        <taxon>Pseudonocardiales</taxon>
        <taxon>Pseudonocardiaceae</taxon>
        <taxon>Amycolatopsis</taxon>
    </lineage>
</organism>
<dbReference type="GO" id="GO:0008679">
    <property type="term" value="F:2-hydroxy-3-oxopropionate reductase activity"/>
    <property type="evidence" value="ECO:0007669"/>
    <property type="project" value="InterPro"/>
</dbReference>
<comment type="caution">
    <text evidence="7">The sequence shown here is derived from an EMBL/GenBank/DDBJ whole genome shotgun (WGS) entry which is preliminary data.</text>
</comment>
<name>A0A9W6VFR5_9PSEU</name>
<dbReference type="Gene3D" id="3.40.50.720">
    <property type="entry name" value="NAD(P)-binding Rossmann-like Domain"/>
    <property type="match status" value="1"/>
</dbReference>
<keyword evidence="3" id="KW-0520">NAD</keyword>
<dbReference type="InterPro" id="IPR029154">
    <property type="entry name" value="HIBADH-like_NADP-bd"/>
</dbReference>
<dbReference type="InterPro" id="IPR002204">
    <property type="entry name" value="3-OH-isobutyrate_DH-rel_CS"/>
</dbReference>
<feature type="domain" description="3-hydroxyisobutyrate dehydrogenase-like NAD-binding" evidence="6">
    <location>
        <begin position="165"/>
        <end position="284"/>
    </location>
</feature>
<evidence type="ECO:0000313" key="8">
    <source>
        <dbReference type="Proteomes" id="UP001165136"/>
    </source>
</evidence>
<dbReference type="PIRSF" id="PIRSF000103">
    <property type="entry name" value="HIBADH"/>
    <property type="match status" value="1"/>
</dbReference>
<dbReference type="InterPro" id="IPR036291">
    <property type="entry name" value="NAD(P)-bd_dom_sf"/>
</dbReference>
<protein>
    <submittedName>
        <fullName evidence="7">2-hydroxy-3-oxopropionate reductase</fullName>
    </submittedName>
</protein>
<dbReference type="SUPFAM" id="SSF51735">
    <property type="entry name" value="NAD(P)-binding Rossmann-fold domains"/>
    <property type="match status" value="1"/>
</dbReference>
<evidence type="ECO:0000259" key="5">
    <source>
        <dbReference type="Pfam" id="PF03446"/>
    </source>
</evidence>
<dbReference type="GO" id="GO:0016054">
    <property type="term" value="P:organic acid catabolic process"/>
    <property type="evidence" value="ECO:0007669"/>
    <property type="project" value="UniProtKB-ARBA"/>
</dbReference>
<dbReference type="NCBIfam" id="TIGR01505">
    <property type="entry name" value="tartro_sem_red"/>
    <property type="match status" value="1"/>
</dbReference>
<dbReference type="InterPro" id="IPR006398">
    <property type="entry name" value="Tartro_sem_red"/>
</dbReference>
<dbReference type="AlphaFoldDB" id="A0A9W6VFR5"/>
<dbReference type="RefSeq" id="WP_285487624.1">
    <property type="nucleotide sequence ID" value="NZ_BSTI01000007.1"/>
</dbReference>
<dbReference type="PROSITE" id="PS00895">
    <property type="entry name" value="3_HYDROXYISOBUT_DH"/>
    <property type="match status" value="1"/>
</dbReference>
<dbReference type="Gene3D" id="1.10.1040.10">
    <property type="entry name" value="N-(1-d-carboxylethyl)-l-norvaline Dehydrogenase, domain 2"/>
    <property type="match status" value="1"/>
</dbReference>
<accession>A0A9W6VFR5</accession>
<sequence length="294" mass="29777">MTKVGFIGLGIMGGPMAANLVKAGFEVTGYNRSRAGVDRLVAAGGRGANSVGQAVRDADAVITMLPDSPDVRAVVLGEDGVLAHAREGALLIDCSTIRPDVSREVGQAAAAKGIQALDAPVSGGEQGAIEGNLSIMVGGAAEAFETAREMFDVVGATIVHVGGPGAGQTVKAANQLIVAGTIELVAESLVFLEAHGVDTGAAIEVLAGGLAGNRILDRKAPAMVRREFTPGFRVELHHKDLGIVLQAAREAGVVIPLGAAVAQLMAALEAQGHGALDHGALLKLVEQLSGRGQE</sequence>
<dbReference type="InterPro" id="IPR006115">
    <property type="entry name" value="6PGDH_NADP-bd"/>
</dbReference>
<dbReference type="EMBL" id="BSTI01000007">
    <property type="protein sequence ID" value="GLY67055.1"/>
    <property type="molecule type" value="Genomic_DNA"/>
</dbReference>
<dbReference type="GO" id="GO:0050661">
    <property type="term" value="F:NADP binding"/>
    <property type="evidence" value="ECO:0007669"/>
    <property type="project" value="InterPro"/>
</dbReference>
<evidence type="ECO:0000259" key="6">
    <source>
        <dbReference type="Pfam" id="PF14833"/>
    </source>
</evidence>
<dbReference type="Proteomes" id="UP001165136">
    <property type="component" value="Unassembled WGS sequence"/>
</dbReference>
<keyword evidence="8" id="KW-1185">Reference proteome</keyword>
<feature type="active site" evidence="4">
    <location>
        <position position="171"/>
    </location>
</feature>
<reference evidence="7" key="1">
    <citation type="submission" date="2023-03" db="EMBL/GenBank/DDBJ databases">
        <title>Amycolatopsis taiwanensis NBRC 103393.</title>
        <authorList>
            <person name="Ichikawa N."/>
            <person name="Sato H."/>
            <person name="Tonouchi N."/>
        </authorList>
    </citation>
    <scope>NUCLEOTIDE SEQUENCE</scope>
    <source>
        <strain evidence="7">NBRC 103393</strain>
    </source>
</reference>
<dbReference type="PANTHER" id="PTHR43060:SF15">
    <property type="entry name" value="3-HYDROXYISOBUTYRATE DEHYDROGENASE-LIKE 1, MITOCHONDRIAL-RELATED"/>
    <property type="match status" value="1"/>
</dbReference>
<dbReference type="SUPFAM" id="SSF48179">
    <property type="entry name" value="6-phosphogluconate dehydrogenase C-terminal domain-like"/>
    <property type="match status" value="1"/>
</dbReference>